<comment type="caution">
    <text evidence="9">The sequence shown here is derived from an EMBL/GenBank/DDBJ whole genome shotgun (WGS) entry which is preliminary data.</text>
</comment>
<evidence type="ECO:0000256" key="1">
    <source>
        <dbReference type="ARBA" id="ARBA00009375"/>
    </source>
</evidence>
<reference evidence="9 10" key="1">
    <citation type="submission" date="2016-02" db="EMBL/GenBank/DDBJ databases">
        <title>Genome sequence of Halalkalicoccus paucihalophilus DSM 24557.</title>
        <authorList>
            <person name="Poehlein A."/>
            <person name="Daniel R."/>
        </authorList>
    </citation>
    <scope>NUCLEOTIDE SEQUENCE [LARGE SCALE GENOMIC DNA]</scope>
    <source>
        <strain evidence="9 10">DSM 24557</strain>
    </source>
</reference>
<evidence type="ECO:0000256" key="6">
    <source>
        <dbReference type="PIRSR" id="PIRSR001430-2"/>
    </source>
</evidence>
<dbReference type="PANTHER" id="PTHR11142">
    <property type="entry name" value="PSEUDOURIDYLATE SYNTHASE"/>
    <property type="match status" value="1"/>
</dbReference>
<dbReference type="GO" id="GO:0160147">
    <property type="term" value="F:tRNA pseudouridine(38-40) synthase activity"/>
    <property type="evidence" value="ECO:0007669"/>
    <property type="project" value="UniProtKB-EC"/>
</dbReference>
<dbReference type="InterPro" id="IPR020097">
    <property type="entry name" value="PsdUridine_synth_TruA_a/b_dom"/>
</dbReference>
<feature type="active site" description="Nucleophile" evidence="4 5">
    <location>
        <position position="54"/>
    </location>
</feature>
<comment type="function">
    <text evidence="4">Formation of pseudouridine at positions 38, 39 and 40 in the anticodon stem and loop of transfer RNAs.</text>
</comment>
<dbReference type="PATRIC" id="fig|1008153.3.peg.1263"/>
<dbReference type="NCBIfam" id="NF000622">
    <property type="entry name" value="PRK00021.3-3"/>
    <property type="match status" value="1"/>
</dbReference>
<feature type="domain" description="Pseudouridine synthase I TruA alpha/beta" evidence="8">
    <location>
        <begin position="128"/>
        <end position="226"/>
    </location>
</feature>
<organism evidence="9 10">
    <name type="scientific">Halalkalicoccus paucihalophilus</name>
    <dbReference type="NCBI Taxonomy" id="1008153"/>
    <lineage>
        <taxon>Archaea</taxon>
        <taxon>Methanobacteriati</taxon>
        <taxon>Methanobacteriota</taxon>
        <taxon>Stenosarchaea group</taxon>
        <taxon>Halobacteria</taxon>
        <taxon>Halobacteriales</taxon>
        <taxon>Halococcaceae</taxon>
        <taxon>Halalkalicoccus</taxon>
    </lineage>
</organism>
<gene>
    <name evidence="4 9" type="primary">truA</name>
    <name evidence="9" type="ORF">HAPAU_12540</name>
</gene>
<comment type="catalytic activity">
    <reaction evidence="4 7">
        <text>uridine(38/39/40) in tRNA = pseudouridine(38/39/40) in tRNA</text>
        <dbReference type="Rhea" id="RHEA:22376"/>
        <dbReference type="Rhea" id="RHEA-COMP:10085"/>
        <dbReference type="Rhea" id="RHEA-COMP:10087"/>
        <dbReference type="ChEBI" id="CHEBI:65314"/>
        <dbReference type="ChEBI" id="CHEBI:65315"/>
        <dbReference type="EC" id="5.4.99.12"/>
    </reaction>
</comment>
<evidence type="ECO:0000259" key="8">
    <source>
        <dbReference type="Pfam" id="PF01416"/>
    </source>
</evidence>
<dbReference type="PANTHER" id="PTHR11142:SF0">
    <property type="entry name" value="TRNA PSEUDOURIDINE SYNTHASE-LIKE 1"/>
    <property type="match status" value="1"/>
</dbReference>
<dbReference type="InterPro" id="IPR020103">
    <property type="entry name" value="PsdUridine_synth_cat_dom_sf"/>
</dbReference>
<sequence length="266" mass="28917">MRAFRIAYDGTSYHGFQRQPDVETVEGALFRALDRLGVFTGAKPAGYAAAGRTDRGVSALAQTVGFEAPEWLTPAAFNSELPGHIRAWAMADASSDFHTRYDAESREYTYYLHAPTAEIGPIRDVLSRLSGTHDFHNLTPEDGRTTRAIFEAHAVREGEFVAITLRADSFLQRLVRRIVSLVSEVAAGTSGPDFVGRVLSEERLSGPEGVASAPPEPLVLTDVEYDLAFEIDEEAAASAREVFGTTRVERETGARVAGLIERGVDG</sequence>
<dbReference type="InterPro" id="IPR020095">
    <property type="entry name" value="PsdUridine_synth_TruA_C"/>
</dbReference>
<dbReference type="HAMAP" id="MF_00171">
    <property type="entry name" value="TruA"/>
    <property type="match status" value="1"/>
</dbReference>
<dbReference type="GO" id="GO:0003723">
    <property type="term" value="F:RNA binding"/>
    <property type="evidence" value="ECO:0007669"/>
    <property type="project" value="InterPro"/>
</dbReference>
<proteinExistence type="inferred from homology"/>
<dbReference type="EMBL" id="LTAZ01000004">
    <property type="protein sequence ID" value="KYH26160.1"/>
    <property type="molecule type" value="Genomic_DNA"/>
</dbReference>
<dbReference type="Gene3D" id="3.30.70.660">
    <property type="entry name" value="Pseudouridine synthase I, catalytic domain, C-terminal subdomain"/>
    <property type="match status" value="1"/>
</dbReference>
<evidence type="ECO:0000313" key="9">
    <source>
        <dbReference type="EMBL" id="KYH26160.1"/>
    </source>
</evidence>
<evidence type="ECO:0000256" key="3">
    <source>
        <dbReference type="ARBA" id="ARBA00023235"/>
    </source>
</evidence>
<keyword evidence="2 4" id="KW-0819">tRNA processing</keyword>
<comment type="caution">
    <text evidence="4">Lacks conserved residue(s) required for the propagation of feature annotation.</text>
</comment>
<dbReference type="Gene3D" id="3.30.70.580">
    <property type="entry name" value="Pseudouridine synthase I, catalytic domain, N-terminal subdomain"/>
    <property type="match status" value="1"/>
</dbReference>
<name>A0A151AF17_9EURY</name>
<comment type="similarity">
    <text evidence="1 4 7">Belongs to the tRNA pseudouridine synthase TruA family.</text>
</comment>
<evidence type="ECO:0000256" key="2">
    <source>
        <dbReference type="ARBA" id="ARBA00022694"/>
    </source>
</evidence>
<dbReference type="InterPro" id="IPR020094">
    <property type="entry name" value="TruA/RsuA/RluB/E/F_N"/>
</dbReference>
<feature type="binding site" evidence="4 6">
    <location>
        <position position="108"/>
    </location>
    <ligand>
        <name>substrate</name>
    </ligand>
</feature>
<evidence type="ECO:0000313" key="10">
    <source>
        <dbReference type="Proteomes" id="UP000075321"/>
    </source>
</evidence>
<keyword evidence="3 4" id="KW-0413">Isomerase</keyword>
<dbReference type="GO" id="GO:0031119">
    <property type="term" value="P:tRNA pseudouridine synthesis"/>
    <property type="evidence" value="ECO:0007669"/>
    <property type="project" value="UniProtKB-UniRule"/>
</dbReference>
<evidence type="ECO:0000256" key="7">
    <source>
        <dbReference type="RuleBase" id="RU003792"/>
    </source>
</evidence>
<keyword evidence="10" id="KW-1185">Reference proteome</keyword>
<dbReference type="Proteomes" id="UP000075321">
    <property type="component" value="Unassembled WGS sequence"/>
</dbReference>
<dbReference type="AlphaFoldDB" id="A0A151AF17"/>
<accession>A0A151AF17</accession>
<evidence type="ECO:0000256" key="4">
    <source>
        <dbReference type="HAMAP-Rule" id="MF_00171"/>
    </source>
</evidence>
<dbReference type="NCBIfam" id="TIGR00071">
    <property type="entry name" value="hisT_truA"/>
    <property type="match status" value="1"/>
</dbReference>
<dbReference type="PIRSF" id="PIRSF001430">
    <property type="entry name" value="tRNA_psdUrid_synth"/>
    <property type="match status" value="1"/>
</dbReference>
<dbReference type="SUPFAM" id="SSF55120">
    <property type="entry name" value="Pseudouridine synthase"/>
    <property type="match status" value="1"/>
</dbReference>
<evidence type="ECO:0000256" key="5">
    <source>
        <dbReference type="PIRSR" id="PIRSR001430-1"/>
    </source>
</evidence>
<dbReference type="Pfam" id="PF01416">
    <property type="entry name" value="PseudoU_synth_1"/>
    <property type="match status" value="1"/>
</dbReference>
<dbReference type="OrthoDB" id="25720at2157"/>
<protein>
    <recommendedName>
        <fullName evidence="4">tRNA pseudouridine synthase A</fullName>
        <ecNumber evidence="4">5.4.99.12</ecNumber>
    </recommendedName>
    <alternativeName>
        <fullName evidence="4">tRNA pseudouridine(38-40) synthase</fullName>
    </alternativeName>
    <alternativeName>
        <fullName evidence="4">tRNA pseudouridylate synthase I</fullName>
    </alternativeName>
    <alternativeName>
        <fullName evidence="4">tRNA-uridine isomerase I</fullName>
    </alternativeName>
</protein>
<dbReference type="RefSeq" id="WP_066380656.1">
    <property type="nucleotide sequence ID" value="NZ_LTAZ01000004.1"/>
</dbReference>
<dbReference type="EC" id="5.4.99.12" evidence="4"/>
<dbReference type="InterPro" id="IPR001406">
    <property type="entry name" value="PsdUridine_synth_TruA"/>
</dbReference>